<dbReference type="PROSITE" id="PS51257">
    <property type="entry name" value="PROKAR_LIPOPROTEIN"/>
    <property type="match status" value="1"/>
</dbReference>
<evidence type="ECO:0008006" key="3">
    <source>
        <dbReference type="Google" id="ProtNLM"/>
    </source>
</evidence>
<evidence type="ECO:0000313" key="2">
    <source>
        <dbReference type="Proteomes" id="UP000295106"/>
    </source>
</evidence>
<sequence length="175" mass="17949">MSLPVRMLLPALAACLLGACASKEVGRAGDAATAPLKDLNVVREAIPQALLGARKAPYRLAPDTSCTSTAAEIAALDDALGPDLDAPPSDGERGLLERGGDAAGDAAIGAVRRTAEGILPFRGWVRKLSGAERHSREVTAAVISGGARRAFLKGWRSAQACPAVEATATNTAQRP</sequence>
<organism evidence="1 2">
    <name type="scientific">Rubrivivax gelatinosus</name>
    <name type="common">Rhodocyclus gelatinosus</name>
    <name type="synonym">Rhodopseudomonas gelatinosa</name>
    <dbReference type="NCBI Taxonomy" id="28068"/>
    <lineage>
        <taxon>Bacteria</taxon>
        <taxon>Pseudomonadati</taxon>
        <taxon>Pseudomonadota</taxon>
        <taxon>Betaproteobacteria</taxon>
        <taxon>Burkholderiales</taxon>
        <taxon>Sphaerotilaceae</taxon>
        <taxon>Rubrivivax</taxon>
    </lineage>
</organism>
<name>A0A4R2MRJ4_RUBGE</name>
<protein>
    <recommendedName>
        <fullName evidence="3">Lipoprotein</fullName>
    </recommendedName>
</protein>
<gene>
    <name evidence="1" type="ORF">EV684_10738</name>
</gene>
<comment type="caution">
    <text evidence="1">The sequence shown here is derived from an EMBL/GenBank/DDBJ whole genome shotgun (WGS) entry which is preliminary data.</text>
</comment>
<dbReference type="EMBL" id="SLXD01000007">
    <property type="protein sequence ID" value="TCP02033.1"/>
    <property type="molecule type" value="Genomic_DNA"/>
</dbReference>
<accession>A0A4R2MRJ4</accession>
<reference evidence="1 2" key="1">
    <citation type="submission" date="2019-03" db="EMBL/GenBank/DDBJ databases">
        <title>Genomic Encyclopedia of Type Strains, Phase IV (KMG-IV): sequencing the most valuable type-strain genomes for metagenomic binning, comparative biology and taxonomic classification.</title>
        <authorList>
            <person name="Goeker M."/>
        </authorList>
    </citation>
    <scope>NUCLEOTIDE SEQUENCE [LARGE SCALE GENOMIC DNA]</scope>
    <source>
        <strain evidence="1 2">DSM 1709</strain>
    </source>
</reference>
<proteinExistence type="predicted"/>
<dbReference type="OrthoDB" id="8775233at2"/>
<dbReference type="AlphaFoldDB" id="A0A4R2MRJ4"/>
<evidence type="ECO:0000313" key="1">
    <source>
        <dbReference type="EMBL" id="TCP02033.1"/>
    </source>
</evidence>
<dbReference type="Proteomes" id="UP000295106">
    <property type="component" value="Unassembled WGS sequence"/>
</dbReference>